<evidence type="ECO:0000256" key="7">
    <source>
        <dbReference type="ARBA" id="ARBA00022737"/>
    </source>
</evidence>
<feature type="compositionally biased region" description="Polar residues" evidence="13">
    <location>
        <begin position="588"/>
        <end position="600"/>
    </location>
</feature>
<evidence type="ECO:0000256" key="12">
    <source>
        <dbReference type="RuleBase" id="RU363135"/>
    </source>
</evidence>
<gene>
    <name evidence="12 16" type="primary">IL16</name>
</gene>
<evidence type="ECO:0000256" key="10">
    <source>
        <dbReference type="ARBA" id="ARBA00023242"/>
    </source>
</evidence>
<feature type="domain" description="PDZ" evidence="14">
    <location>
        <begin position="1157"/>
        <end position="1242"/>
    </location>
</feature>
<dbReference type="FunFam" id="2.30.42.10:FF:000147">
    <property type="entry name" value="Pro-interleukin-16"/>
    <property type="match status" value="1"/>
</dbReference>
<evidence type="ECO:0000256" key="13">
    <source>
        <dbReference type="SAM" id="MobiDB-lite"/>
    </source>
</evidence>
<feature type="domain" description="PDZ" evidence="14">
    <location>
        <begin position="402"/>
        <end position="472"/>
    </location>
</feature>
<dbReference type="PANTHER" id="PTHR48484">
    <property type="entry name" value="PRO-INTERLEUKIN-16"/>
    <property type="match status" value="1"/>
</dbReference>
<keyword evidence="2 12" id="KW-0963">Cytoplasm</keyword>
<feature type="compositionally biased region" description="Pro residues" evidence="13">
    <location>
        <begin position="604"/>
        <end position="615"/>
    </location>
</feature>
<evidence type="ECO:0000256" key="5">
    <source>
        <dbReference type="ARBA" id="ARBA00022525"/>
    </source>
</evidence>
<dbReference type="InterPro" id="IPR055287">
    <property type="entry name" value="IL-16-like"/>
</dbReference>
<evidence type="ECO:0000256" key="9">
    <source>
        <dbReference type="ARBA" id="ARBA00023163"/>
    </source>
</evidence>
<evidence type="ECO:0000256" key="11">
    <source>
        <dbReference type="ARBA" id="ARBA00024706"/>
    </source>
</evidence>
<evidence type="ECO:0000256" key="3">
    <source>
        <dbReference type="ARBA" id="ARBA00022500"/>
    </source>
</evidence>
<dbReference type="InterPro" id="IPR001478">
    <property type="entry name" value="PDZ"/>
</dbReference>
<feature type="compositionally biased region" description="Basic and acidic residues" evidence="13">
    <location>
        <begin position="9"/>
        <end position="19"/>
    </location>
</feature>
<feature type="compositionally biased region" description="Low complexity" evidence="13">
    <location>
        <begin position="557"/>
        <end position="581"/>
    </location>
</feature>
<feature type="region of interest" description="Disordered" evidence="13">
    <location>
        <begin position="530"/>
        <end position="740"/>
    </location>
</feature>
<feature type="compositionally biased region" description="Polar residues" evidence="13">
    <location>
        <begin position="891"/>
        <end position="910"/>
    </location>
</feature>
<evidence type="ECO:0000256" key="8">
    <source>
        <dbReference type="ARBA" id="ARBA00023015"/>
    </source>
</evidence>
<keyword evidence="6" id="KW-0597">Phosphoprotein</keyword>
<keyword evidence="9" id="KW-0804">Transcription</keyword>
<dbReference type="RefSeq" id="XP_027425401.1">
    <property type="nucleotide sequence ID" value="XM_027569600.2"/>
</dbReference>
<dbReference type="PANTHER" id="PTHR48484:SF2">
    <property type="entry name" value="PRO-INTERLEUKIN-16"/>
    <property type="match status" value="1"/>
</dbReference>
<keyword evidence="8" id="KW-0805">Transcription regulation</keyword>
<feature type="domain" description="PDZ" evidence="14">
    <location>
        <begin position="263"/>
        <end position="349"/>
    </location>
</feature>
<keyword evidence="7" id="KW-0677">Repeat</keyword>
<feature type="region of interest" description="Disordered" evidence="13">
    <location>
        <begin position="1059"/>
        <end position="1090"/>
    </location>
</feature>
<feature type="region of interest" description="Disordered" evidence="13">
    <location>
        <begin position="1"/>
        <end position="92"/>
    </location>
</feature>
<reference evidence="16" key="1">
    <citation type="submission" date="2025-08" db="UniProtKB">
        <authorList>
            <consortium name="RefSeq"/>
        </authorList>
    </citation>
    <scope>IDENTIFICATION</scope>
    <source>
        <tissue evidence="16">Blood</tissue>
    </source>
</reference>
<dbReference type="InterPro" id="IPR036034">
    <property type="entry name" value="PDZ_sf"/>
</dbReference>
<feature type="compositionally biased region" description="Basic and acidic residues" evidence="13">
    <location>
        <begin position="530"/>
        <end position="542"/>
    </location>
</feature>
<dbReference type="Gene3D" id="2.30.42.10">
    <property type="match status" value="4"/>
</dbReference>
<accession>A0A6J2B2W3</accession>
<dbReference type="CDD" id="cd06762">
    <property type="entry name" value="PDZ6_PDZD2-PDZ3_hPro-IL-16-like"/>
    <property type="match status" value="1"/>
</dbReference>
<feature type="compositionally biased region" description="Basic residues" evidence="13">
    <location>
        <begin position="53"/>
        <end position="62"/>
    </location>
</feature>
<feature type="domain" description="PDZ" evidence="14">
    <location>
        <begin position="1278"/>
        <end position="1363"/>
    </location>
</feature>
<feature type="region of interest" description="Disordered" evidence="13">
    <location>
        <begin position="781"/>
        <end position="1022"/>
    </location>
</feature>
<keyword evidence="10 12" id="KW-0539">Nucleus</keyword>
<evidence type="ECO:0000313" key="16">
    <source>
        <dbReference type="RefSeq" id="XP_027425401.1"/>
    </source>
</evidence>
<keyword evidence="5 12" id="KW-0964">Secreted</keyword>
<dbReference type="InterPro" id="IPR020450">
    <property type="entry name" value="IL-16"/>
</dbReference>
<sequence length="1376" mass="145967">MSLQKRIFPRRENGPHEVVTKPGPVTTRHPRATDQEKKKGSLTSSLRMDPHSRSGKSRKSTKLRSISRSLMLCNAKTSDDGSSPDEKYPDPFEVSLGQGKEGIFHSSVQLADTSEAGPSSIPDLALASEAAHLQAAAGDRGKSCRRLFFMKEASTTSSRERSGKVEVQSSTFLLPKACHQRTRSNSTSVNPCCTGDTDFPMIKKSAACTDRQPYSLCSSRKSLSQQLDCPAGRAAGTSRPARSLSTAQLAQSSGGLQASVISNVVLMKGQAKGLGFSIVGGKDSIYGPIGIYVKTIFAGGAAAADGRLQEGDEILELNGESMAGLTHQDALQKFKQAKKGLLTLTVRTRLTAPHSLSSHLSAPLCRSLSSSTCTTKDSGSFGLDSPAPPSSTAKPNYRVMVEVSLQKEAGVGLGIGLCSVPYFQCISGIFVHTLSPGSVAHLDGRLRFGDEIVEINDSPVRCMTLNEVYAILSHCSPGPVPIIVSRHPDPQVSELQLKEAVAQAVENVKFGKEKHQWSLEGVKRLESSWHGRPTLEKDREKNSAPPHRRAQKVMIRSSSDSSYMSASPGGSPGSGCRQQSSDLEVPTHSPSLSLGQEQTLPTAPSGPPQESPPLPGTQDSHPPLKLKKSFEILVRKPTASKPKPPPRKYFKSDSDPQKSLEEREDRLCPSGHTSPTCGQEAGEQLPPPPLPQEDSAGRAPRTLACSPGPAAGPPTPPCSEAEPGRRGGSPGIQTSPVKHPLLKRQARMDYSLDITTEDPWVRISDCIKNLFSPIMSENHGHMPLPPSVGLGEEDGVRGHPDGTPPKPDATGGAPKAYKSVDSGTVKKGPPVAPKPAWFRQSLKSLRTRAPEPRRLPDAASPAQPTPASRERPGPPTRTFSSSIQQRISSFETFGSSQLPNRGTQRLSLQASWGEAAQAPGEQAGGQVAGLSGRGAAPTVQSPPPEQEHLPRGSPTSSKTREPGVSGCPVPGRQSSQKSPLPDPDPLSRLLSTQTEEPQGPVVKMPGQRARSFPLSRTQSWEMKPLDEKTSRLYSISSQVSSAVMKSLLCLPSSISWGQAPCSPKEGGSPTLLAGDAPAVNSSAEAPASDTGFSLNLSELREYTEGLGEPTEADSWDHSSPQSGQSVISLLSSEELKKLIEEVKVLDEATLKQLDSIHVTILHKEEGAGLGFSLAGGADLENKVITVHRVFPNGLASQEGTIQKGNEVLSINGKSLKGATHNDALAILRQARDPRQAVIVTRKPALEATPELNSSTDSSASASVASEVSVDSTEATVHTVTLQKTSAGLGFSLEGGKGSLLGDKPLTVNRIFKGAASEQSETIEPGDEILHLAGTAMQGLTRFEAWNIIKTLPDGPVTIVIRRKSLQAKGTTAAGDP</sequence>
<dbReference type="CDD" id="cd06760">
    <property type="entry name" value="PDZ4_PDZD2-PDZ2_hPro-IL-16-like"/>
    <property type="match status" value="1"/>
</dbReference>
<evidence type="ECO:0000256" key="6">
    <source>
        <dbReference type="ARBA" id="ARBA00022553"/>
    </source>
</evidence>
<evidence type="ECO:0000259" key="14">
    <source>
        <dbReference type="PROSITE" id="PS50106"/>
    </source>
</evidence>
<dbReference type="GO" id="GO:0005125">
    <property type="term" value="F:cytokine activity"/>
    <property type="evidence" value="ECO:0007669"/>
    <property type="project" value="UniProtKB-KW"/>
</dbReference>
<dbReference type="CDD" id="cd06763">
    <property type="entry name" value="PDZ7_PDZD2-PDZ4_hPro-IL-16-like"/>
    <property type="match status" value="1"/>
</dbReference>
<dbReference type="GO" id="GO:0005615">
    <property type="term" value="C:extracellular space"/>
    <property type="evidence" value="ECO:0007669"/>
    <property type="project" value="UniProtKB-KW"/>
</dbReference>
<dbReference type="CDD" id="cd06759">
    <property type="entry name" value="PDZ3_PDZD2-PDZ1_hPro-IL-16-like"/>
    <property type="match status" value="1"/>
</dbReference>
<keyword evidence="4 12" id="KW-0202">Cytokine</keyword>
<dbReference type="PROSITE" id="PS50106">
    <property type="entry name" value="PDZ"/>
    <property type="match status" value="4"/>
</dbReference>
<comment type="function">
    <text evidence="11 12">Interleukin-16 stimulates a migratory response in CD4+ lymphocytes, monocytes, and eosinophils. Primes CD4+ T-cells for IL-2 and IL-15 responsiveness. Also induces T-lymphocyte expression of interleukin 2 receptor. Ligand for CD4.</text>
</comment>
<dbReference type="GO" id="GO:0050930">
    <property type="term" value="P:induction of positive chemotaxis"/>
    <property type="evidence" value="ECO:0007669"/>
    <property type="project" value="InterPro"/>
</dbReference>
<comment type="subunit">
    <text evidence="12">Homotetramer.</text>
</comment>
<name>A0A6J2B2W3_ZALCA</name>
<dbReference type="Pfam" id="PF00595">
    <property type="entry name" value="PDZ"/>
    <property type="match status" value="4"/>
</dbReference>
<dbReference type="GO" id="GO:0005634">
    <property type="term" value="C:nucleus"/>
    <property type="evidence" value="ECO:0007669"/>
    <property type="project" value="UniProtKB-SubCell"/>
</dbReference>
<proteinExistence type="predicted"/>
<dbReference type="Proteomes" id="UP000515165">
    <property type="component" value="Chromosome 6"/>
</dbReference>
<evidence type="ECO:0000313" key="15">
    <source>
        <dbReference type="Proteomes" id="UP000515165"/>
    </source>
</evidence>
<evidence type="ECO:0000256" key="4">
    <source>
        <dbReference type="ARBA" id="ARBA00022514"/>
    </source>
</evidence>
<dbReference type="SMART" id="SM00228">
    <property type="entry name" value="PDZ"/>
    <property type="match status" value="4"/>
</dbReference>
<feature type="compositionally biased region" description="Basic and acidic residues" evidence="13">
    <location>
        <begin position="650"/>
        <end position="667"/>
    </location>
</feature>
<dbReference type="GO" id="GO:0042609">
    <property type="term" value="F:CD4 receptor binding"/>
    <property type="evidence" value="ECO:0007669"/>
    <property type="project" value="TreeGrafter"/>
</dbReference>
<keyword evidence="3 12" id="KW-0145">Chemotaxis</keyword>
<dbReference type="FunFam" id="2.30.42.10:FF:000127">
    <property type="entry name" value="Pro-interleukin-16"/>
    <property type="match status" value="1"/>
</dbReference>
<organism evidence="15 16">
    <name type="scientific">Zalophus californianus</name>
    <name type="common">California sealion</name>
    <dbReference type="NCBI Taxonomy" id="9704"/>
    <lineage>
        <taxon>Eukaryota</taxon>
        <taxon>Metazoa</taxon>
        <taxon>Chordata</taxon>
        <taxon>Craniata</taxon>
        <taxon>Vertebrata</taxon>
        <taxon>Euteleostomi</taxon>
        <taxon>Mammalia</taxon>
        <taxon>Eutheria</taxon>
        <taxon>Laurasiatheria</taxon>
        <taxon>Carnivora</taxon>
        <taxon>Caniformia</taxon>
        <taxon>Pinnipedia</taxon>
        <taxon>Otariidae</taxon>
        <taxon>Zalophus</taxon>
    </lineage>
</organism>
<evidence type="ECO:0000256" key="1">
    <source>
        <dbReference type="ARBA" id="ARBA00004123"/>
    </source>
</evidence>
<feature type="compositionally biased region" description="Low complexity" evidence="13">
    <location>
        <begin position="877"/>
        <end position="890"/>
    </location>
</feature>
<dbReference type="FunFam" id="2.30.42.10:FF:000102">
    <property type="entry name" value="Putative pro-interleukin-16"/>
    <property type="match status" value="1"/>
</dbReference>
<dbReference type="PRINTS" id="PR01931">
    <property type="entry name" value="INTRLEUKIN16"/>
</dbReference>
<dbReference type="SUPFAM" id="SSF50156">
    <property type="entry name" value="PDZ domain-like"/>
    <property type="match status" value="4"/>
</dbReference>
<dbReference type="GeneID" id="113908922"/>
<protein>
    <recommendedName>
        <fullName evidence="12">Pro-interleukin-16</fullName>
    </recommendedName>
    <component>
        <recommendedName>
            <fullName evidence="12">Interleukin-16</fullName>
            <shortName evidence="12">IL-16</shortName>
        </recommendedName>
        <alternativeName>
            <fullName evidence="12">Lymphocyte chemoattractant factor</fullName>
            <shortName evidence="12">LCF</shortName>
        </alternativeName>
    </component>
</protein>
<dbReference type="GO" id="GO:0005737">
    <property type="term" value="C:cytoplasm"/>
    <property type="evidence" value="ECO:0007669"/>
    <property type="project" value="UniProtKB-SubCell"/>
</dbReference>
<evidence type="ECO:0000256" key="2">
    <source>
        <dbReference type="ARBA" id="ARBA00022490"/>
    </source>
</evidence>
<dbReference type="FunFam" id="2.30.42.10:FF:000122">
    <property type="entry name" value="Pro-interleukin-16"/>
    <property type="match status" value="1"/>
</dbReference>
<keyword evidence="15" id="KW-1185">Reference proteome</keyword>
<comment type="subcellular location">
    <subcellularLocation>
        <location evidence="12">Cytoplasm</location>
    </subcellularLocation>
    <subcellularLocation>
        <location evidence="1 12">Nucleus</location>
    </subcellularLocation>
    <subcellularLocation>
        <location evidence="12">Secreted</location>
    </subcellularLocation>
</comment>
<dbReference type="CTD" id="3603"/>
<dbReference type="GO" id="GO:0030595">
    <property type="term" value="P:leukocyte chemotaxis"/>
    <property type="evidence" value="ECO:0007669"/>
    <property type="project" value="TreeGrafter"/>
</dbReference>